<sequence length="610" mass="67886">MTNRSTRIRSGKKRGIRLVDLEFQGGIQEKENIENGRRPHGGYNGSKKHPLSPYTHNRDPTYLQEIHAEVGRSQIEKFAAGHRSPNWAINTSRESNHSGESPLFVHGLLSSSKYDKEGQHLQEPRPRSSVRGRSAPPKRSGTLYYRPNTTHQYLSATELHQTSQSSDATSIKYGRPTRTTLLRARQRSNSAPVNAYMQRRESAKKMESTQYSAMPTPREYIPARKKEESTHAFLTGARYNRAHLLDSKGLSVYGVYMPRKNPMACFMTGAASSRLKETVEEVPAPPDTPRSEVSDTHDHTSKPEYNARPSTAPGKRLLSGKMVTPRDRPKSAWGDAATSCDIIQNESENLTNDETSYKQHILDDLILTPNGLNVQGSRVLVSFRSSKQSLRASESTLPSVTGISVPKVIFKRLRDPVEEMSLVNQPPPTPIGGLSVVESERVRKASISVRDSSTTGRMEDSNGPVIKKHINVELIDQSLELQTEDVGVEERQEENKNIEQSVHTDSKINLTEEKSENKVLDIDNSDGNGLKVFMTENNDTNKISDNNDSLQRTESTVDPEVVSSTDNVGVEVRKLKGDEFERDTNVQEISSGGVNDGEKTVSSQGEPDVE</sequence>
<gene>
    <name evidence="2" type="ORF">KP79_PYT20170</name>
</gene>
<comment type="caution">
    <text evidence="2">The sequence shown here is derived from an EMBL/GenBank/DDBJ whole genome shotgun (WGS) entry which is preliminary data.</text>
</comment>
<evidence type="ECO:0000256" key="1">
    <source>
        <dbReference type="SAM" id="MobiDB-lite"/>
    </source>
</evidence>
<feature type="compositionally biased region" description="Polar residues" evidence="1">
    <location>
        <begin position="600"/>
        <end position="610"/>
    </location>
</feature>
<feature type="region of interest" description="Disordered" evidence="1">
    <location>
        <begin position="277"/>
        <end position="335"/>
    </location>
</feature>
<feature type="compositionally biased region" description="Basic and acidic residues" evidence="1">
    <location>
        <begin position="116"/>
        <end position="126"/>
    </location>
</feature>
<dbReference type="EMBL" id="NEDP02000107">
    <property type="protein sequence ID" value="OWF56711.1"/>
    <property type="molecule type" value="Genomic_DNA"/>
</dbReference>
<proteinExistence type="predicted"/>
<feature type="compositionally biased region" description="Basic and acidic residues" evidence="1">
    <location>
        <begin position="571"/>
        <end position="585"/>
    </location>
</feature>
<keyword evidence="3" id="KW-1185">Reference proteome</keyword>
<dbReference type="AlphaFoldDB" id="A0A210R778"/>
<evidence type="ECO:0000313" key="2">
    <source>
        <dbReference type="EMBL" id="OWF56711.1"/>
    </source>
</evidence>
<evidence type="ECO:0000313" key="3">
    <source>
        <dbReference type="Proteomes" id="UP000242188"/>
    </source>
</evidence>
<feature type="compositionally biased region" description="Basic and acidic residues" evidence="1">
    <location>
        <begin position="289"/>
        <end position="302"/>
    </location>
</feature>
<name>A0A210R778_MIZYE</name>
<feature type="region of interest" description="Disordered" evidence="1">
    <location>
        <begin position="536"/>
        <end position="610"/>
    </location>
</feature>
<feature type="compositionally biased region" description="Polar residues" evidence="1">
    <location>
        <begin position="536"/>
        <end position="567"/>
    </location>
</feature>
<reference evidence="2 3" key="1">
    <citation type="journal article" date="2017" name="Nat. Ecol. Evol.">
        <title>Scallop genome provides insights into evolution of bilaterian karyotype and development.</title>
        <authorList>
            <person name="Wang S."/>
            <person name="Zhang J."/>
            <person name="Jiao W."/>
            <person name="Li J."/>
            <person name="Xun X."/>
            <person name="Sun Y."/>
            <person name="Guo X."/>
            <person name="Huan P."/>
            <person name="Dong B."/>
            <person name="Zhang L."/>
            <person name="Hu X."/>
            <person name="Sun X."/>
            <person name="Wang J."/>
            <person name="Zhao C."/>
            <person name="Wang Y."/>
            <person name="Wang D."/>
            <person name="Huang X."/>
            <person name="Wang R."/>
            <person name="Lv J."/>
            <person name="Li Y."/>
            <person name="Zhang Z."/>
            <person name="Liu B."/>
            <person name="Lu W."/>
            <person name="Hui Y."/>
            <person name="Liang J."/>
            <person name="Zhou Z."/>
            <person name="Hou R."/>
            <person name="Li X."/>
            <person name="Liu Y."/>
            <person name="Li H."/>
            <person name="Ning X."/>
            <person name="Lin Y."/>
            <person name="Zhao L."/>
            <person name="Xing Q."/>
            <person name="Dou J."/>
            <person name="Li Y."/>
            <person name="Mao J."/>
            <person name="Guo H."/>
            <person name="Dou H."/>
            <person name="Li T."/>
            <person name="Mu C."/>
            <person name="Jiang W."/>
            <person name="Fu Q."/>
            <person name="Fu X."/>
            <person name="Miao Y."/>
            <person name="Liu J."/>
            <person name="Yu Q."/>
            <person name="Li R."/>
            <person name="Liao H."/>
            <person name="Li X."/>
            <person name="Kong Y."/>
            <person name="Jiang Z."/>
            <person name="Chourrout D."/>
            <person name="Li R."/>
            <person name="Bao Z."/>
        </authorList>
    </citation>
    <scope>NUCLEOTIDE SEQUENCE [LARGE SCALE GENOMIC DNA]</scope>
    <source>
        <strain evidence="2 3">PY_sf001</strain>
    </source>
</reference>
<feature type="region of interest" description="Disordered" evidence="1">
    <location>
        <begin position="29"/>
        <end position="58"/>
    </location>
</feature>
<organism evidence="2 3">
    <name type="scientific">Mizuhopecten yessoensis</name>
    <name type="common">Japanese scallop</name>
    <name type="synonym">Patinopecten yessoensis</name>
    <dbReference type="NCBI Taxonomy" id="6573"/>
    <lineage>
        <taxon>Eukaryota</taxon>
        <taxon>Metazoa</taxon>
        <taxon>Spiralia</taxon>
        <taxon>Lophotrochozoa</taxon>
        <taxon>Mollusca</taxon>
        <taxon>Bivalvia</taxon>
        <taxon>Autobranchia</taxon>
        <taxon>Pteriomorphia</taxon>
        <taxon>Pectinida</taxon>
        <taxon>Pectinoidea</taxon>
        <taxon>Pectinidae</taxon>
        <taxon>Mizuhopecten</taxon>
    </lineage>
</organism>
<accession>A0A210R778</accession>
<protein>
    <submittedName>
        <fullName evidence="2">Uncharacterized protein</fullName>
    </submittedName>
</protein>
<dbReference type="OrthoDB" id="10039170at2759"/>
<dbReference type="Proteomes" id="UP000242188">
    <property type="component" value="Unassembled WGS sequence"/>
</dbReference>
<feature type="region of interest" description="Disordered" evidence="1">
    <location>
        <begin position="116"/>
        <end position="145"/>
    </location>
</feature>